<feature type="domain" description="Reverse transcriptase Ty1/copia-type" evidence="1">
    <location>
        <begin position="76"/>
        <end position="273"/>
    </location>
</feature>
<name>A0A438BRP8_VITVI</name>
<accession>A0A438BRP8</accession>
<dbReference type="InterPro" id="IPR043502">
    <property type="entry name" value="DNA/RNA_pol_sf"/>
</dbReference>
<evidence type="ECO:0000259" key="1">
    <source>
        <dbReference type="Pfam" id="PF07727"/>
    </source>
</evidence>
<dbReference type="InterPro" id="IPR013103">
    <property type="entry name" value="RVT_2"/>
</dbReference>
<dbReference type="AlphaFoldDB" id="A0A438BRP8"/>
<proteinExistence type="predicted"/>
<dbReference type="PANTHER" id="PTHR11439">
    <property type="entry name" value="GAG-POL-RELATED RETROTRANSPOSON"/>
    <property type="match status" value="1"/>
</dbReference>
<dbReference type="PANTHER" id="PTHR11439:SF517">
    <property type="entry name" value="CYSTEINE-RICH RLK (RECEPTOR-LIKE PROTEIN KINASE) 8"/>
    <property type="match status" value="1"/>
</dbReference>
<dbReference type="EMBL" id="QGNW01002648">
    <property type="protein sequence ID" value="RVW13626.1"/>
    <property type="molecule type" value="Genomic_DNA"/>
</dbReference>
<organism evidence="2 3">
    <name type="scientific">Vitis vinifera</name>
    <name type="common">Grape</name>
    <dbReference type="NCBI Taxonomy" id="29760"/>
    <lineage>
        <taxon>Eukaryota</taxon>
        <taxon>Viridiplantae</taxon>
        <taxon>Streptophyta</taxon>
        <taxon>Embryophyta</taxon>
        <taxon>Tracheophyta</taxon>
        <taxon>Spermatophyta</taxon>
        <taxon>Magnoliopsida</taxon>
        <taxon>eudicotyledons</taxon>
        <taxon>Gunneridae</taxon>
        <taxon>Pentapetalae</taxon>
        <taxon>rosids</taxon>
        <taxon>Vitales</taxon>
        <taxon>Vitaceae</taxon>
        <taxon>Viteae</taxon>
        <taxon>Vitis</taxon>
    </lineage>
</organism>
<sequence length="350" mass="39527">MLAGTRASSHLLCSGHMRIQTSLKSQDPNPPSFLLVNIGKTALATIVSIKVADHEAPTTNTRGVDGHNQPSDLPTHGVDYTEVFVLMARMDTVRMIIALAAQRNWTIYQLDVKSAFLHGELSEEVFVEQPRGYEQKDNPHKVYKLKKALYGLKQAPQAWFSRIEAHFVNEGFERCHSEHTLFVKTSKGGKILILSLYADDLIFIGNDESMFYEFKSSMMHEFDMTDLGKMRYFLGVEVLQKTDGIYISQKKYALDVFKRFGMEESNYVHSPIVIGFKVFKDENGVKVDATFFKQIVGSLMYLTATRPDLMFIKGENDKLVSFTDSDYVGDLEDRKSTSGYVFMLSSGAVS</sequence>
<protein>
    <submittedName>
        <fullName evidence="2">Retrovirus-related Pol polyprotein from transposon RE1</fullName>
    </submittedName>
</protein>
<reference evidence="2 3" key="1">
    <citation type="journal article" date="2018" name="PLoS Genet.">
        <title>Population sequencing reveals clonal diversity and ancestral inbreeding in the grapevine cultivar Chardonnay.</title>
        <authorList>
            <person name="Roach M.J."/>
            <person name="Johnson D.L."/>
            <person name="Bohlmann J."/>
            <person name="van Vuuren H.J."/>
            <person name="Jones S.J."/>
            <person name="Pretorius I.S."/>
            <person name="Schmidt S.A."/>
            <person name="Borneman A.R."/>
        </authorList>
    </citation>
    <scope>NUCLEOTIDE SEQUENCE [LARGE SCALE GENOMIC DNA]</scope>
    <source>
        <strain evidence="3">cv. Chardonnay</strain>
        <tissue evidence="2">Leaf</tissue>
    </source>
</reference>
<dbReference type="Proteomes" id="UP000288805">
    <property type="component" value="Unassembled WGS sequence"/>
</dbReference>
<evidence type="ECO:0000313" key="2">
    <source>
        <dbReference type="EMBL" id="RVW13626.1"/>
    </source>
</evidence>
<dbReference type="SUPFAM" id="SSF56672">
    <property type="entry name" value="DNA/RNA polymerases"/>
    <property type="match status" value="1"/>
</dbReference>
<dbReference type="Pfam" id="PF07727">
    <property type="entry name" value="RVT_2"/>
    <property type="match status" value="1"/>
</dbReference>
<evidence type="ECO:0000313" key="3">
    <source>
        <dbReference type="Proteomes" id="UP000288805"/>
    </source>
</evidence>
<gene>
    <name evidence="2" type="primary">RE1_1766</name>
    <name evidence="2" type="ORF">CK203_088777</name>
</gene>
<comment type="caution">
    <text evidence="2">The sequence shown here is derived from an EMBL/GenBank/DDBJ whole genome shotgun (WGS) entry which is preliminary data.</text>
</comment>